<gene>
    <name evidence="4" type="ORF">HS961_08565</name>
</gene>
<dbReference type="EMBL" id="CP058554">
    <property type="protein sequence ID" value="QMV72889.1"/>
    <property type="molecule type" value="Genomic_DNA"/>
</dbReference>
<keyword evidence="4" id="KW-0540">Nuclease</keyword>
<dbReference type="PANTHER" id="PTHR30231:SF37">
    <property type="entry name" value="EXODEOXYRIBONUCLEASE 10"/>
    <property type="match status" value="1"/>
</dbReference>
<keyword evidence="4" id="KW-0269">Exonuclease</keyword>
<evidence type="ECO:0000259" key="3">
    <source>
        <dbReference type="SMART" id="SM00479"/>
    </source>
</evidence>
<dbReference type="GO" id="GO:0003676">
    <property type="term" value="F:nucleic acid binding"/>
    <property type="evidence" value="ECO:0007669"/>
    <property type="project" value="InterPro"/>
</dbReference>
<dbReference type="Proteomes" id="UP000515240">
    <property type="component" value="Chromosome"/>
</dbReference>
<dbReference type="AlphaFoldDB" id="A0A7G5EFW4"/>
<dbReference type="InterPro" id="IPR012337">
    <property type="entry name" value="RNaseH-like_sf"/>
</dbReference>
<dbReference type="RefSeq" id="WP_182327298.1">
    <property type="nucleotide sequence ID" value="NZ_CP058554.1"/>
</dbReference>
<comment type="function">
    <text evidence="1">DNA polymerase III is a complex, multichain enzyme responsible for most of the replicative synthesis in bacteria. The epsilon subunit contain the editing function and is a proofreading 3'-5' exonuclease.</text>
</comment>
<keyword evidence="4" id="KW-0378">Hydrolase</keyword>
<protein>
    <submittedName>
        <fullName evidence="4">3'-5' exonuclease</fullName>
    </submittedName>
</protein>
<dbReference type="Gene3D" id="3.30.420.10">
    <property type="entry name" value="Ribonuclease H-like superfamily/Ribonuclease H"/>
    <property type="match status" value="1"/>
</dbReference>
<reference evidence="4 5" key="1">
    <citation type="journal article" date="2020" name="G3 (Bethesda)">
        <title>CeMbio - The Caenorhabditis elegans Microbiome Resource.</title>
        <authorList>
            <person name="Dirksen P."/>
            <person name="Assie A."/>
            <person name="Zimmermann J."/>
            <person name="Zhang F."/>
            <person name="Tietje A.M."/>
            <person name="Marsh S.A."/>
            <person name="Felix M.A."/>
            <person name="Shapira M."/>
            <person name="Kaleta C."/>
            <person name="Schulenburg H."/>
            <person name="Samuel B."/>
        </authorList>
    </citation>
    <scope>NUCLEOTIDE SEQUENCE [LARGE SCALE GENOMIC DNA]</scope>
    <source>
        <strain evidence="4 5">BIGb0172</strain>
    </source>
</reference>
<evidence type="ECO:0000313" key="4">
    <source>
        <dbReference type="EMBL" id="QMV72889.1"/>
    </source>
</evidence>
<organism evidence="4 5">
    <name type="scientific">Comamonas piscis</name>
    <dbReference type="NCBI Taxonomy" id="1562974"/>
    <lineage>
        <taxon>Bacteria</taxon>
        <taxon>Pseudomonadati</taxon>
        <taxon>Pseudomonadota</taxon>
        <taxon>Betaproteobacteria</taxon>
        <taxon>Burkholderiales</taxon>
        <taxon>Comamonadaceae</taxon>
        <taxon>Comamonas</taxon>
    </lineage>
</organism>
<dbReference type="GO" id="GO:0008408">
    <property type="term" value="F:3'-5' exonuclease activity"/>
    <property type="evidence" value="ECO:0007669"/>
    <property type="project" value="TreeGrafter"/>
</dbReference>
<dbReference type="KEGG" id="cpis:HS961_08565"/>
<accession>A0A7G5EFW4</accession>
<sequence>MSERIAILDFETTGMSPAHGARAAEVGIVMVENGRIVDRYQNLMNAGQRMPSFITQLTGITTAMLQAAAPAEQVMREAADFVGTAPLVAHNASFDSKFWRDELERAGCIASAAAAPVGSLFACTVLLSRRLYPEAPSHSLGKIVRHLQLPPADKAHRALADAEMTAHLLLRMQADLRSRWHIPDPSHALLSELQVCQRKHLGRWFSTTSAQQTQPQLPELAHTLLPKAIAALR</sequence>
<dbReference type="Pfam" id="PF00929">
    <property type="entry name" value="RNase_T"/>
    <property type="match status" value="1"/>
</dbReference>
<evidence type="ECO:0000313" key="5">
    <source>
        <dbReference type="Proteomes" id="UP000515240"/>
    </source>
</evidence>
<proteinExistence type="predicted"/>
<dbReference type="SUPFAM" id="SSF53098">
    <property type="entry name" value="Ribonuclease H-like"/>
    <property type="match status" value="1"/>
</dbReference>
<dbReference type="SMART" id="SM00479">
    <property type="entry name" value="EXOIII"/>
    <property type="match status" value="1"/>
</dbReference>
<comment type="subunit">
    <text evidence="2">DNA polymerase III contains a core (composed of alpha, epsilon and theta chains) that associates with a tau subunit. This core dimerizes to form the POLIII' complex. PolIII' associates with the gamma complex (composed of gamma, delta, delta', psi and chi chains) and with the beta chain to form the complete DNA polymerase III complex.</text>
</comment>
<dbReference type="InterPro" id="IPR013520">
    <property type="entry name" value="Ribonucl_H"/>
</dbReference>
<feature type="domain" description="Exonuclease" evidence="3">
    <location>
        <begin position="4"/>
        <end position="178"/>
    </location>
</feature>
<evidence type="ECO:0000256" key="1">
    <source>
        <dbReference type="ARBA" id="ARBA00025483"/>
    </source>
</evidence>
<dbReference type="PANTHER" id="PTHR30231">
    <property type="entry name" value="DNA POLYMERASE III SUBUNIT EPSILON"/>
    <property type="match status" value="1"/>
</dbReference>
<dbReference type="InterPro" id="IPR036397">
    <property type="entry name" value="RNaseH_sf"/>
</dbReference>
<dbReference type="CDD" id="cd06127">
    <property type="entry name" value="DEDDh"/>
    <property type="match status" value="1"/>
</dbReference>
<name>A0A7G5EFW4_9BURK</name>
<dbReference type="FunFam" id="3.30.420.10:FF:000045">
    <property type="entry name" value="3'-5' exonuclease DinG"/>
    <property type="match status" value="1"/>
</dbReference>
<dbReference type="GO" id="GO:0045004">
    <property type="term" value="P:DNA replication proofreading"/>
    <property type="evidence" value="ECO:0007669"/>
    <property type="project" value="TreeGrafter"/>
</dbReference>
<keyword evidence="5" id="KW-1185">Reference proteome</keyword>
<evidence type="ECO:0000256" key="2">
    <source>
        <dbReference type="ARBA" id="ARBA00026073"/>
    </source>
</evidence>
<dbReference type="GO" id="GO:0005829">
    <property type="term" value="C:cytosol"/>
    <property type="evidence" value="ECO:0007669"/>
    <property type="project" value="TreeGrafter"/>
</dbReference>